<keyword evidence="2" id="KW-1185">Reference proteome</keyword>
<reference evidence="1 2" key="2">
    <citation type="submission" date="2014-10" db="EMBL/GenBank/DDBJ databases">
        <title>Paracoccus sanguinis sp. nov., isolated from clinical specimens of New York State patients.</title>
        <authorList>
            <person name="Mingle L.A."/>
            <person name="Cole J.A."/>
            <person name="Lapierre P."/>
            <person name="Musser K.A."/>
        </authorList>
    </citation>
    <scope>NUCLEOTIDE SEQUENCE [LARGE SCALE GENOMIC DNA]</scope>
    <source>
        <strain evidence="1 2">HAMBI 3106</strain>
    </source>
</reference>
<proteinExistence type="predicted"/>
<sequence>MPARLDHTLPVGRIRFWLMVGAAVLFALVWLPGMTAAMASKGCANSAKPDATRLRLCNAAVAVGRFSIFRTEPHKFGQIYMRRGIREANLGHTDAAIADMRRAVDMVTGGRPDAILPFARAARGGALDLRTIHGPDYWPARLVAQTLQPDSSDRARAAWDSIVAELPARP</sequence>
<dbReference type="STRING" id="690417.IC63_11505"/>
<dbReference type="EMBL" id="JRKS01000038">
    <property type="protein sequence ID" value="KGJ05065.1"/>
    <property type="molecule type" value="Genomic_DNA"/>
</dbReference>
<dbReference type="AlphaFoldDB" id="A0A099F332"/>
<gene>
    <name evidence="1" type="ORF">IC63_11505</name>
</gene>
<evidence type="ECO:0000313" key="2">
    <source>
        <dbReference type="Proteomes" id="UP000029917"/>
    </source>
</evidence>
<name>A0A099F332_9RHOB</name>
<dbReference type="Proteomes" id="UP000029917">
    <property type="component" value="Unassembled WGS sequence"/>
</dbReference>
<protein>
    <recommendedName>
        <fullName evidence="3">Tetratricopeptide repeat protein</fullName>
    </recommendedName>
</protein>
<comment type="caution">
    <text evidence="1">The sequence shown here is derived from an EMBL/GenBank/DDBJ whole genome shotgun (WGS) entry which is preliminary data.</text>
</comment>
<reference evidence="1 2" key="1">
    <citation type="submission" date="2014-09" db="EMBL/GenBank/DDBJ databases">
        <authorList>
            <person name="McGinnis J.M."/>
            <person name="Wolfgang W.J."/>
        </authorList>
    </citation>
    <scope>NUCLEOTIDE SEQUENCE [LARGE SCALE GENOMIC DNA]</scope>
    <source>
        <strain evidence="1 2">HAMBI 3106</strain>
    </source>
</reference>
<accession>A0A099F332</accession>
<organism evidence="1 2">
    <name type="scientific">Paracoccus sphaerophysae</name>
    <dbReference type="NCBI Taxonomy" id="690417"/>
    <lineage>
        <taxon>Bacteria</taxon>
        <taxon>Pseudomonadati</taxon>
        <taxon>Pseudomonadota</taxon>
        <taxon>Alphaproteobacteria</taxon>
        <taxon>Rhodobacterales</taxon>
        <taxon>Paracoccaceae</taxon>
        <taxon>Paracoccus</taxon>
    </lineage>
</organism>
<evidence type="ECO:0008006" key="3">
    <source>
        <dbReference type="Google" id="ProtNLM"/>
    </source>
</evidence>
<evidence type="ECO:0000313" key="1">
    <source>
        <dbReference type="EMBL" id="KGJ05065.1"/>
    </source>
</evidence>